<feature type="repeat" description="ANK" evidence="3">
    <location>
        <begin position="314"/>
        <end position="346"/>
    </location>
</feature>
<name>A0A162MQ77_CORDF</name>
<gene>
    <name evidence="4" type="ORF">LEL_10597</name>
</gene>
<dbReference type="InterPro" id="IPR050889">
    <property type="entry name" value="Dendritic_Spine_Reg/Scaffold"/>
</dbReference>
<dbReference type="AlphaFoldDB" id="A0A162MQ77"/>
<evidence type="ECO:0000256" key="1">
    <source>
        <dbReference type="ARBA" id="ARBA00022737"/>
    </source>
</evidence>
<dbReference type="PANTHER" id="PTHR24166">
    <property type="entry name" value="ROLLING PEBBLES, ISOFORM B"/>
    <property type="match status" value="1"/>
</dbReference>
<dbReference type="PRINTS" id="PR01415">
    <property type="entry name" value="ANKYRIN"/>
</dbReference>
<dbReference type="STRING" id="1081108.A0A162MQ77"/>
<comment type="caution">
    <text evidence="4">The sequence shown here is derived from an EMBL/GenBank/DDBJ whole genome shotgun (WGS) entry which is preliminary data.</text>
</comment>
<accession>A0A162MQ77</accession>
<dbReference type="Proteomes" id="UP000076881">
    <property type="component" value="Unassembled WGS sequence"/>
</dbReference>
<organism evidence="4 5">
    <name type="scientific">Akanthomyces lecanii RCEF 1005</name>
    <dbReference type="NCBI Taxonomy" id="1081108"/>
    <lineage>
        <taxon>Eukaryota</taxon>
        <taxon>Fungi</taxon>
        <taxon>Dikarya</taxon>
        <taxon>Ascomycota</taxon>
        <taxon>Pezizomycotina</taxon>
        <taxon>Sordariomycetes</taxon>
        <taxon>Hypocreomycetidae</taxon>
        <taxon>Hypocreales</taxon>
        <taxon>Cordycipitaceae</taxon>
        <taxon>Akanthomyces</taxon>
        <taxon>Cordyceps confragosa</taxon>
    </lineage>
</organism>
<evidence type="ECO:0000256" key="2">
    <source>
        <dbReference type="ARBA" id="ARBA00023043"/>
    </source>
</evidence>
<keyword evidence="1" id="KW-0677">Repeat</keyword>
<dbReference type="PANTHER" id="PTHR24166:SF48">
    <property type="entry name" value="PROTEIN VAPYRIN"/>
    <property type="match status" value="1"/>
</dbReference>
<feature type="repeat" description="ANK" evidence="3">
    <location>
        <begin position="179"/>
        <end position="213"/>
    </location>
</feature>
<dbReference type="InterPro" id="IPR002110">
    <property type="entry name" value="Ankyrin_rpt"/>
</dbReference>
<dbReference type="Pfam" id="PF12796">
    <property type="entry name" value="Ank_2"/>
    <property type="match status" value="2"/>
</dbReference>
<dbReference type="SMART" id="SM00248">
    <property type="entry name" value="ANK"/>
    <property type="match status" value="11"/>
</dbReference>
<feature type="repeat" description="ANK" evidence="3">
    <location>
        <begin position="491"/>
        <end position="523"/>
    </location>
</feature>
<feature type="repeat" description="ANK" evidence="3">
    <location>
        <begin position="425"/>
        <end position="457"/>
    </location>
</feature>
<evidence type="ECO:0000256" key="3">
    <source>
        <dbReference type="PROSITE-ProRule" id="PRU00023"/>
    </source>
</evidence>
<dbReference type="InterPro" id="IPR036770">
    <property type="entry name" value="Ankyrin_rpt-contain_sf"/>
</dbReference>
<dbReference type="Gene3D" id="1.25.40.20">
    <property type="entry name" value="Ankyrin repeat-containing domain"/>
    <property type="match status" value="3"/>
</dbReference>
<reference evidence="4 5" key="1">
    <citation type="journal article" date="2016" name="Genome Biol. Evol.">
        <title>Divergent and convergent evolution of fungal pathogenicity.</title>
        <authorList>
            <person name="Shang Y."/>
            <person name="Xiao G."/>
            <person name="Zheng P."/>
            <person name="Cen K."/>
            <person name="Zhan S."/>
            <person name="Wang C."/>
        </authorList>
    </citation>
    <scope>NUCLEOTIDE SEQUENCE [LARGE SCALE GENOMIC DNA]</scope>
    <source>
        <strain evidence="4 5">RCEF 1005</strain>
    </source>
</reference>
<dbReference type="PROSITE" id="PS50297">
    <property type="entry name" value="ANK_REP_REGION"/>
    <property type="match status" value="6"/>
</dbReference>
<proteinExistence type="predicted"/>
<evidence type="ECO:0000313" key="4">
    <source>
        <dbReference type="EMBL" id="OAA65150.1"/>
    </source>
</evidence>
<dbReference type="SUPFAM" id="SSF48403">
    <property type="entry name" value="Ankyrin repeat"/>
    <property type="match status" value="2"/>
</dbReference>
<dbReference type="EMBL" id="AZHF01000014">
    <property type="protein sequence ID" value="OAA65150.1"/>
    <property type="molecule type" value="Genomic_DNA"/>
</dbReference>
<feature type="repeat" description="ANK" evidence="3">
    <location>
        <begin position="216"/>
        <end position="248"/>
    </location>
</feature>
<evidence type="ECO:0000313" key="5">
    <source>
        <dbReference type="Proteomes" id="UP000076881"/>
    </source>
</evidence>
<sequence>MPSVLPLDCLVLIGRRLQSLNDLASFIRVNRSVHSLLRRDLYRRDNHIGETLEWAASVGRKATFQQAIDAGVEIAEHPEFLRILAGLGQSDILDWLLTDNAKLRGCVNDDPLGYGPPLFAAINSASIKTVYTLIEKGADVNHLYGRTPLGEALGCVRDTPEILHALLENGANVSQIGDAGYSPLLIASEEISIPAEVLSLFLEFGADVNSIAELDMSITPLHAACRRGNLPAVRLLLAKGALPNAVCEYGLVPLHFATQKGYAAIVRELLSHGADPNVESDVGWRALCLAIKCRSRAATVMLLLFGANPHKTYSHESPLTLAIESGDLDLVQMILEAGVDITELEHHDVQTALGHTNINILRTLWDMLSGRAFVEAADRAQRYVVAAGGDYDVMMMDYQGDVAFYGRENFVSLLLAEDTKPRSEGWLSPLHAAAWAGHVSTVKVLLKRGANIRARTNYGMTAVMGAAIEGHVEVVRVLLAFGANVSATDTGGNSALHYAAMNGRVLVLKLLMELRGNLHQRNRHGFSVVDCSWNQPAVIKLLMNVPEADLGAVGKSGCSLLTRAASAGLSEVIDALFEESESLFDSETTLPAINPSPRLIGNVVDHRGTLPVFAAIHSRDWETLWRFLVVQDDILLKKDFAGKTVVVRVLEAGDESLTQQLLMYAMKNRQEAAWECSPRIESTMSGLCDICTHYLPTYLPPRLGVAWTRWDADYFLGPPRKLVCHVSKGIHSWDAVTASTLVHRVQSDHCKTTKCT</sequence>
<keyword evidence="5" id="KW-1185">Reference proteome</keyword>
<feature type="repeat" description="ANK" evidence="3">
    <location>
        <begin position="458"/>
        <end position="490"/>
    </location>
</feature>
<dbReference type="OrthoDB" id="341259at2759"/>
<dbReference type="PROSITE" id="PS50088">
    <property type="entry name" value="ANK_REPEAT"/>
    <property type="match status" value="7"/>
</dbReference>
<feature type="repeat" description="ANK" evidence="3">
    <location>
        <begin position="249"/>
        <end position="281"/>
    </location>
</feature>
<keyword evidence="2 3" id="KW-0040">ANK repeat</keyword>
<protein>
    <submittedName>
        <fullName evidence="4">Ankyrin repeat-containing domain protein</fullName>
    </submittedName>
</protein>